<comment type="similarity">
    <text evidence="2 11">Belongs to the alpha/beta interferon family.</text>
</comment>
<dbReference type="GO" id="GO:0005126">
    <property type="term" value="F:cytokine receptor binding"/>
    <property type="evidence" value="ECO:0007669"/>
    <property type="project" value="InterPro"/>
</dbReference>
<protein>
    <recommendedName>
        <fullName evidence="10">Interferon beta</fullName>
    </recommendedName>
</protein>
<dbReference type="GO" id="GO:0045321">
    <property type="term" value="P:leukocyte activation"/>
    <property type="evidence" value="ECO:0007669"/>
    <property type="project" value="UniProtKB-ARBA"/>
</dbReference>
<dbReference type="SMART" id="SM00076">
    <property type="entry name" value="IFabd"/>
    <property type="match status" value="1"/>
</dbReference>
<dbReference type="GO" id="GO:0009893">
    <property type="term" value="P:positive regulation of metabolic process"/>
    <property type="evidence" value="ECO:0007669"/>
    <property type="project" value="UniProtKB-ARBA"/>
</dbReference>
<name>A0AAW0J1Z3_MYOGA</name>
<evidence type="ECO:0000256" key="1">
    <source>
        <dbReference type="ARBA" id="ARBA00004613"/>
    </source>
</evidence>
<keyword evidence="5" id="KW-0964">Secreted</keyword>
<dbReference type="AlphaFoldDB" id="A0AAW0J1Z3"/>
<dbReference type="GO" id="GO:0006955">
    <property type="term" value="P:immune response"/>
    <property type="evidence" value="ECO:0007669"/>
    <property type="project" value="UniProtKB-ARBA"/>
</dbReference>
<dbReference type="Proteomes" id="UP001488838">
    <property type="component" value="Unassembled WGS sequence"/>
</dbReference>
<comment type="caution">
    <text evidence="13">The sequence shown here is derived from an EMBL/GenBank/DDBJ whole genome shotgun (WGS) entry which is preliminary data.</text>
</comment>
<dbReference type="Pfam" id="PF00143">
    <property type="entry name" value="Interferon"/>
    <property type="match status" value="1"/>
</dbReference>
<reference evidence="13 14" key="1">
    <citation type="journal article" date="2023" name="bioRxiv">
        <title>Conserved and derived expression patterns and positive selection on dental genes reveal complex evolutionary context of ever-growing rodent molars.</title>
        <authorList>
            <person name="Calamari Z.T."/>
            <person name="Song A."/>
            <person name="Cohen E."/>
            <person name="Akter M."/>
            <person name="Roy R.D."/>
            <person name="Hallikas O."/>
            <person name="Christensen M.M."/>
            <person name="Li P."/>
            <person name="Marangoni P."/>
            <person name="Jernvall J."/>
            <person name="Klein O.D."/>
        </authorList>
    </citation>
    <scope>NUCLEOTIDE SEQUENCE [LARGE SCALE GENOMIC DNA]</scope>
    <source>
        <strain evidence="13">V071</strain>
    </source>
</reference>
<comment type="subunit">
    <text evidence="3">Monomer.</text>
</comment>
<gene>
    <name evidence="13" type="ORF">U0070_007525</name>
</gene>
<keyword evidence="12" id="KW-1133">Transmembrane helix</keyword>
<evidence type="ECO:0000256" key="9">
    <source>
        <dbReference type="ARBA" id="ARBA00023180"/>
    </source>
</evidence>
<evidence type="ECO:0000256" key="4">
    <source>
        <dbReference type="ARBA" id="ARBA00022514"/>
    </source>
</evidence>
<sequence>MEEEQFSLAALGSLCLIFQVAASISPASIMSNRWILQAAFLLGFLSITLSINYEELERTQRSSNSACLKLLDQLERRSCLGHRDYFKFPMEVKHPGQMEKKDAAFIIKVMFENIFIVFKNNSSSTGWNESIVREFLGKLHTQIDKLRKILKEVPENERRTSSNYPTIRHLKSYYGRVRRFLEVKEFSSCAWMVVQAEILRNFSILIRLTNIFQN</sequence>
<evidence type="ECO:0000256" key="7">
    <source>
        <dbReference type="ARBA" id="ARBA00023118"/>
    </source>
</evidence>
<dbReference type="PANTHER" id="PTHR11691:SF73">
    <property type="entry name" value="INTERFERON BETA"/>
    <property type="match status" value="1"/>
</dbReference>
<keyword evidence="7 11" id="KW-0051">Antiviral defense</keyword>
<dbReference type="PROSITE" id="PS00252">
    <property type="entry name" value="INTERFERON_A_B_D"/>
    <property type="match status" value="1"/>
</dbReference>
<keyword evidence="14" id="KW-1185">Reference proteome</keyword>
<accession>A0AAW0J1Z3</accession>
<dbReference type="InterPro" id="IPR000471">
    <property type="entry name" value="Interferon_alpha/beta/delta"/>
</dbReference>
<feature type="transmembrane region" description="Helical" evidence="12">
    <location>
        <begin position="33"/>
        <end position="53"/>
    </location>
</feature>
<evidence type="ECO:0000256" key="5">
    <source>
        <dbReference type="ARBA" id="ARBA00022525"/>
    </source>
</evidence>
<evidence type="ECO:0000256" key="10">
    <source>
        <dbReference type="ARBA" id="ARBA00073109"/>
    </source>
</evidence>
<evidence type="ECO:0000256" key="8">
    <source>
        <dbReference type="ARBA" id="ARBA00023157"/>
    </source>
</evidence>
<keyword evidence="12" id="KW-0472">Membrane</keyword>
<dbReference type="SUPFAM" id="SSF47266">
    <property type="entry name" value="4-helical cytokines"/>
    <property type="match status" value="1"/>
</dbReference>
<dbReference type="InterPro" id="IPR009079">
    <property type="entry name" value="4_helix_cytokine-like_core"/>
</dbReference>
<dbReference type="GO" id="GO:0005125">
    <property type="term" value="F:cytokine activity"/>
    <property type="evidence" value="ECO:0007669"/>
    <property type="project" value="UniProtKB-KW"/>
</dbReference>
<dbReference type="GO" id="GO:0005615">
    <property type="term" value="C:extracellular space"/>
    <property type="evidence" value="ECO:0007669"/>
    <property type="project" value="UniProtKB-KW"/>
</dbReference>
<dbReference type="FunFam" id="1.20.1250.10:FF:000026">
    <property type="entry name" value="Interferon beta"/>
    <property type="match status" value="1"/>
</dbReference>
<evidence type="ECO:0000313" key="13">
    <source>
        <dbReference type="EMBL" id="KAK7820319.1"/>
    </source>
</evidence>
<dbReference type="EMBL" id="JBBHLL010000073">
    <property type="protein sequence ID" value="KAK7820319.1"/>
    <property type="molecule type" value="Genomic_DNA"/>
</dbReference>
<keyword evidence="9" id="KW-0325">Glycoprotein</keyword>
<evidence type="ECO:0000256" key="11">
    <source>
        <dbReference type="RuleBase" id="RU000436"/>
    </source>
</evidence>
<keyword evidence="6" id="KW-0732">Signal</keyword>
<organism evidence="13 14">
    <name type="scientific">Myodes glareolus</name>
    <name type="common">Bank vole</name>
    <name type="synonym">Clethrionomys glareolus</name>
    <dbReference type="NCBI Taxonomy" id="447135"/>
    <lineage>
        <taxon>Eukaryota</taxon>
        <taxon>Metazoa</taxon>
        <taxon>Chordata</taxon>
        <taxon>Craniata</taxon>
        <taxon>Vertebrata</taxon>
        <taxon>Euteleostomi</taxon>
        <taxon>Mammalia</taxon>
        <taxon>Eutheria</taxon>
        <taxon>Euarchontoglires</taxon>
        <taxon>Glires</taxon>
        <taxon>Rodentia</taxon>
        <taxon>Myomorpha</taxon>
        <taxon>Muroidea</taxon>
        <taxon>Cricetidae</taxon>
        <taxon>Arvicolinae</taxon>
        <taxon>Myodes</taxon>
    </lineage>
</organism>
<dbReference type="PANTHER" id="PTHR11691">
    <property type="entry name" value="TYPE I INTERFERON"/>
    <property type="match status" value="1"/>
</dbReference>
<evidence type="ECO:0000313" key="14">
    <source>
        <dbReference type="Proteomes" id="UP001488838"/>
    </source>
</evidence>
<dbReference type="PRINTS" id="PR00266">
    <property type="entry name" value="INTERFERONAB"/>
</dbReference>
<dbReference type="GO" id="GO:0051241">
    <property type="term" value="P:negative regulation of multicellular organismal process"/>
    <property type="evidence" value="ECO:0007669"/>
    <property type="project" value="UniProtKB-ARBA"/>
</dbReference>
<dbReference type="GO" id="GO:0002683">
    <property type="term" value="P:negative regulation of immune system process"/>
    <property type="evidence" value="ECO:0007669"/>
    <property type="project" value="UniProtKB-ARBA"/>
</dbReference>
<dbReference type="GO" id="GO:0051607">
    <property type="term" value="P:defense response to virus"/>
    <property type="evidence" value="ECO:0007669"/>
    <property type="project" value="UniProtKB-KW"/>
</dbReference>
<keyword evidence="12" id="KW-0812">Transmembrane</keyword>
<evidence type="ECO:0000256" key="3">
    <source>
        <dbReference type="ARBA" id="ARBA00011245"/>
    </source>
</evidence>
<keyword evidence="4 11" id="KW-0202">Cytokine</keyword>
<dbReference type="GO" id="GO:0098586">
    <property type="term" value="P:cellular response to virus"/>
    <property type="evidence" value="ECO:0007669"/>
    <property type="project" value="UniProtKB-ARBA"/>
</dbReference>
<dbReference type="Gene3D" id="1.20.1250.10">
    <property type="match status" value="1"/>
</dbReference>
<proteinExistence type="inferred from homology"/>
<evidence type="ECO:0000256" key="2">
    <source>
        <dbReference type="ARBA" id="ARBA00011033"/>
    </source>
</evidence>
<comment type="subcellular location">
    <subcellularLocation>
        <location evidence="1">Secreted</location>
    </subcellularLocation>
</comment>
<dbReference type="GO" id="GO:0071359">
    <property type="term" value="P:cellular response to dsRNA"/>
    <property type="evidence" value="ECO:0007669"/>
    <property type="project" value="UniProtKB-ARBA"/>
</dbReference>
<evidence type="ECO:0000256" key="6">
    <source>
        <dbReference type="ARBA" id="ARBA00022729"/>
    </source>
</evidence>
<keyword evidence="8" id="KW-1015">Disulfide bond</keyword>
<evidence type="ECO:0000256" key="12">
    <source>
        <dbReference type="SAM" id="Phobius"/>
    </source>
</evidence>